<dbReference type="Proteomes" id="UP000442695">
    <property type="component" value="Unassembled WGS sequence"/>
</dbReference>
<evidence type="ECO:0000259" key="7">
    <source>
        <dbReference type="Pfam" id="PF00482"/>
    </source>
</evidence>
<accession>A0A7V8EGR1</accession>
<feature type="transmembrane region" description="Helical" evidence="6">
    <location>
        <begin position="161"/>
        <end position="179"/>
    </location>
</feature>
<feature type="transmembrane region" description="Helical" evidence="6">
    <location>
        <begin position="208"/>
        <end position="227"/>
    </location>
</feature>
<keyword evidence="3 6" id="KW-0812">Transmembrane</keyword>
<dbReference type="Gene3D" id="1.20.81.30">
    <property type="entry name" value="Type II secretion system (T2SS), domain F"/>
    <property type="match status" value="1"/>
</dbReference>
<evidence type="ECO:0000256" key="1">
    <source>
        <dbReference type="ARBA" id="ARBA00004651"/>
    </source>
</evidence>
<feature type="domain" description="Type II secretion system protein GspF" evidence="7">
    <location>
        <begin position="115"/>
        <end position="173"/>
    </location>
</feature>
<evidence type="ECO:0000256" key="4">
    <source>
        <dbReference type="ARBA" id="ARBA00022989"/>
    </source>
</evidence>
<dbReference type="InterPro" id="IPR018076">
    <property type="entry name" value="T2SS_GspF_dom"/>
</dbReference>
<dbReference type="GO" id="GO:0005886">
    <property type="term" value="C:plasma membrane"/>
    <property type="evidence" value="ECO:0007669"/>
    <property type="project" value="UniProtKB-SubCell"/>
</dbReference>
<feature type="transmembrane region" description="Helical" evidence="6">
    <location>
        <begin position="359"/>
        <end position="377"/>
    </location>
</feature>
<keyword evidence="2" id="KW-1003">Cell membrane</keyword>
<evidence type="ECO:0000313" key="9">
    <source>
        <dbReference type="Proteomes" id="UP000442695"/>
    </source>
</evidence>
<protein>
    <submittedName>
        <fullName evidence="8">Secretion protein</fullName>
    </submittedName>
</protein>
<dbReference type="EMBL" id="WOWR01000015">
    <property type="protein sequence ID" value="KAF0254337.1"/>
    <property type="molecule type" value="Genomic_DNA"/>
</dbReference>
<dbReference type="RefSeq" id="WP_156859069.1">
    <property type="nucleotide sequence ID" value="NZ_WOWR01000015.1"/>
</dbReference>
<organism evidence="8 9">
    <name type="scientific">Pseudomonas putida</name>
    <name type="common">Arthrobacter siderocapsulatus</name>
    <dbReference type="NCBI Taxonomy" id="303"/>
    <lineage>
        <taxon>Bacteria</taxon>
        <taxon>Pseudomonadati</taxon>
        <taxon>Pseudomonadota</taxon>
        <taxon>Gammaproteobacteria</taxon>
        <taxon>Pseudomonadales</taxon>
        <taxon>Pseudomonadaceae</taxon>
        <taxon>Pseudomonas</taxon>
    </lineage>
</organism>
<evidence type="ECO:0000256" key="6">
    <source>
        <dbReference type="SAM" id="Phobius"/>
    </source>
</evidence>
<proteinExistence type="predicted"/>
<keyword evidence="4 6" id="KW-1133">Transmembrane helix</keyword>
<evidence type="ECO:0000313" key="8">
    <source>
        <dbReference type="EMBL" id="KAF0254337.1"/>
    </source>
</evidence>
<reference evidence="8 9" key="1">
    <citation type="submission" date="2019-12" db="EMBL/GenBank/DDBJ databases">
        <authorList>
            <person name="Woiski C."/>
        </authorList>
    </citation>
    <scope>NUCLEOTIDE SEQUENCE [LARGE SCALE GENOMIC DNA]</scope>
    <source>
        <strain evidence="8 9">BOE100</strain>
    </source>
</reference>
<evidence type="ECO:0000256" key="2">
    <source>
        <dbReference type="ARBA" id="ARBA00022475"/>
    </source>
</evidence>
<comment type="caution">
    <text evidence="8">The sequence shown here is derived from an EMBL/GenBank/DDBJ whole genome shotgun (WGS) entry which is preliminary data.</text>
</comment>
<evidence type="ECO:0000256" key="3">
    <source>
        <dbReference type="ARBA" id="ARBA00022692"/>
    </source>
</evidence>
<comment type="subcellular location">
    <subcellularLocation>
        <location evidence="1">Cell membrane</location>
        <topology evidence="1">Multi-pass membrane protein</topology>
    </subcellularLocation>
</comment>
<sequence length="386" mass="43104">MAYFVIKFVGPEGGIQSKPVEAVTKEEAISKSGLHKRTIQSVDLDHFGAIRASLTEKRLPQGEQVVALVTISSKLEAGMTPGRSIVESVDLQKLELTAADLAGCERACDYLKVLRFDETAILLADAGDKAGNLAESLNRAADVLRERAKTKKEFAKPMKKAIVNFCVGFSAAIGFPLFGGDMLHEFIYKQKLPITTNNMSDMLMALQGFYVSSWPMLIAIAVAALVLRARLWAAIRRWPLCNKFDDRLRCKRALEFVQTYQLLTQSGFTNPQVLQFLHERSKGRQRGIYEEALALNVEGRELGEVLDSDEWPKIVSQNLIGFEKQNLDGRARILKNLSNALTEMFVHHSESIADNLGRLSMASLIFSLFLFALGFYMPMVTMRMTM</sequence>
<keyword evidence="5 6" id="KW-0472">Membrane</keyword>
<evidence type="ECO:0000256" key="5">
    <source>
        <dbReference type="ARBA" id="ARBA00023136"/>
    </source>
</evidence>
<dbReference type="InterPro" id="IPR042094">
    <property type="entry name" value="T2SS_GspF_sf"/>
</dbReference>
<dbReference type="Pfam" id="PF00482">
    <property type="entry name" value="T2SSF"/>
    <property type="match status" value="1"/>
</dbReference>
<dbReference type="AlphaFoldDB" id="A0A7V8EGR1"/>
<gene>
    <name evidence="8" type="ORF">GN299_13875</name>
</gene>
<name>A0A7V8EGR1_PSEPU</name>